<organism evidence="1 2">
    <name type="scientific">Mucilaginibacter limnophilus</name>
    <dbReference type="NCBI Taxonomy" id="1932778"/>
    <lineage>
        <taxon>Bacteria</taxon>
        <taxon>Pseudomonadati</taxon>
        <taxon>Bacteroidota</taxon>
        <taxon>Sphingobacteriia</taxon>
        <taxon>Sphingobacteriales</taxon>
        <taxon>Sphingobacteriaceae</taxon>
        <taxon>Mucilaginibacter</taxon>
    </lineage>
</organism>
<protein>
    <submittedName>
        <fullName evidence="1">Uncharacterized protein</fullName>
    </submittedName>
</protein>
<accession>A0A3S2V1Y9</accession>
<name>A0A3S2V1Y9_9SPHI</name>
<dbReference type="EMBL" id="SACK01000003">
    <property type="protein sequence ID" value="RVU01084.1"/>
    <property type="molecule type" value="Genomic_DNA"/>
</dbReference>
<dbReference type="AlphaFoldDB" id="A0A3S2V1Y9"/>
<sequence length="321" mass="36293">MPNLINNSAELKANFGALSLSFTWVNISSFVEDVERDIIAEAIGFDALEYFITNSSSLTGVRKQALILLQRSVSYLTIHRWSHTALYQFEDKALYVAKSTGGAVISDKKLKDLRVFCEEQGFIFLDKAIDLMERNLVEFPDYADSGTRQDLLQGFIKTAADFSKYRNIRSSRITFLSVYADMLEVQDQQLPNYMTPAYYAVYKEKYLDGELSLDEQKLLPLIKKAVAMLTVAEACKHLPVKVTGDGLFINRYNNSIDYEMADPAAAAQVQFLQDDHQDRGERALNKLKEFITDNPLFFPGYVAPTASNIQLNDECSGIVMF</sequence>
<evidence type="ECO:0000313" key="2">
    <source>
        <dbReference type="Proteomes" id="UP000282759"/>
    </source>
</evidence>
<keyword evidence="2" id="KW-1185">Reference proteome</keyword>
<comment type="caution">
    <text evidence="1">The sequence shown here is derived from an EMBL/GenBank/DDBJ whole genome shotgun (WGS) entry which is preliminary data.</text>
</comment>
<dbReference type="RefSeq" id="WP_127704795.1">
    <property type="nucleotide sequence ID" value="NZ_SACK01000003.1"/>
</dbReference>
<evidence type="ECO:0000313" key="1">
    <source>
        <dbReference type="EMBL" id="RVU01084.1"/>
    </source>
</evidence>
<proteinExistence type="predicted"/>
<dbReference type="Pfam" id="PF20459">
    <property type="entry name" value="DUF6712"/>
    <property type="match status" value="2"/>
</dbReference>
<dbReference type="OrthoDB" id="872721at2"/>
<gene>
    <name evidence="1" type="ORF">EOD41_10745</name>
</gene>
<reference evidence="1 2" key="1">
    <citation type="submission" date="2019-01" db="EMBL/GenBank/DDBJ databases">
        <authorList>
            <person name="Chen W.-M."/>
        </authorList>
    </citation>
    <scope>NUCLEOTIDE SEQUENCE [LARGE SCALE GENOMIC DNA]</scope>
    <source>
        <strain evidence="1 2">YBJ-36</strain>
    </source>
</reference>
<dbReference type="Proteomes" id="UP000282759">
    <property type="component" value="Unassembled WGS sequence"/>
</dbReference>
<dbReference type="InterPro" id="IPR046558">
    <property type="entry name" value="DUF6712"/>
</dbReference>